<name>A0A7J6VNF8_THATH</name>
<evidence type="ECO:0000313" key="1">
    <source>
        <dbReference type="EMBL" id="KAF5186624.1"/>
    </source>
</evidence>
<dbReference type="AlphaFoldDB" id="A0A7J6VNF8"/>
<protein>
    <submittedName>
        <fullName evidence="1">Uncharacterized protein</fullName>
    </submittedName>
</protein>
<organism evidence="1 2">
    <name type="scientific">Thalictrum thalictroides</name>
    <name type="common">Rue-anemone</name>
    <name type="synonym">Anemone thalictroides</name>
    <dbReference type="NCBI Taxonomy" id="46969"/>
    <lineage>
        <taxon>Eukaryota</taxon>
        <taxon>Viridiplantae</taxon>
        <taxon>Streptophyta</taxon>
        <taxon>Embryophyta</taxon>
        <taxon>Tracheophyta</taxon>
        <taxon>Spermatophyta</taxon>
        <taxon>Magnoliopsida</taxon>
        <taxon>Ranunculales</taxon>
        <taxon>Ranunculaceae</taxon>
        <taxon>Thalictroideae</taxon>
        <taxon>Thalictrum</taxon>
    </lineage>
</organism>
<gene>
    <name evidence="1" type="ORF">FRX31_023790</name>
</gene>
<keyword evidence="2" id="KW-1185">Reference proteome</keyword>
<proteinExistence type="predicted"/>
<dbReference type="Proteomes" id="UP000554482">
    <property type="component" value="Unassembled WGS sequence"/>
</dbReference>
<dbReference type="EMBL" id="JABWDY010029033">
    <property type="protein sequence ID" value="KAF5186624.1"/>
    <property type="molecule type" value="Genomic_DNA"/>
</dbReference>
<reference evidence="1 2" key="1">
    <citation type="submission" date="2020-06" db="EMBL/GenBank/DDBJ databases">
        <title>Transcriptomic and genomic resources for Thalictrum thalictroides and T. hernandezii: Facilitating candidate gene discovery in an emerging model plant lineage.</title>
        <authorList>
            <person name="Arias T."/>
            <person name="Riano-Pachon D.M."/>
            <person name="Di Stilio V.S."/>
        </authorList>
    </citation>
    <scope>NUCLEOTIDE SEQUENCE [LARGE SCALE GENOMIC DNA]</scope>
    <source>
        <strain evidence="2">cv. WT478/WT964</strain>
        <tissue evidence="1">Leaves</tissue>
    </source>
</reference>
<accession>A0A7J6VNF8</accession>
<evidence type="ECO:0000313" key="2">
    <source>
        <dbReference type="Proteomes" id="UP000554482"/>
    </source>
</evidence>
<comment type="caution">
    <text evidence="1">The sequence shown here is derived from an EMBL/GenBank/DDBJ whole genome shotgun (WGS) entry which is preliminary data.</text>
</comment>
<sequence>MAHVQGNNQHITKDARSRGQQVSKALKLLSSYPSTTSVVSITKLYTSSCRSPFLLFSSPSLFPSIQFHTFFFPILTTQLPFSSLIHSIELAQRF</sequence>